<evidence type="ECO:0000259" key="3">
    <source>
        <dbReference type="Pfam" id="PF04453"/>
    </source>
</evidence>
<dbReference type="Proteomes" id="UP000323956">
    <property type="component" value="Unassembled WGS sequence"/>
</dbReference>
<name>A0A1N6SJZ3_9RHOB</name>
<dbReference type="Pfam" id="PF04453">
    <property type="entry name" value="LptD"/>
    <property type="match status" value="1"/>
</dbReference>
<dbReference type="InterPro" id="IPR007543">
    <property type="entry name" value="LptD_C"/>
</dbReference>
<feature type="signal peptide" evidence="1">
    <location>
        <begin position="1"/>
        <end position="35"/>
    </location>
</feature>
<feature type="chain" id="PRO_5013407148" description="LPS-assembly protein LptD" evidence="1">
    <location>
        <begin position="36"/>
        <end position="813"/>
    </location>
</feature>
<dbReference type="PANTHER" id="PTHR30189">
    <property type="entry name" value="LPS-ASSEMBLY PROTEIN"/>
    <property type="match status" value="1"/>
</dbReference>
<dbReference type="EMBL" id="FTMK01000007">
    <property type="protein sequence ID" value="SIQ41374.1"/>
    <property type="molecule type" value="Genomic_DNA"/>
</dbReference>
<feature type="region of interest" description="Disordered" evidence="2">
    <location>
        <begin position="40"/>
        <end position="75"/>
    </location>
</feature>
<comment type="similarity">
    <text evidence="1">Belongs to the LptD family.</text>
</comment>
<dbReference type="HAMAP" id="MF_01411">
    <property type="entry name" value="LPS_assembly_LptD"/>
    <property type="match status" value="1"/>
</dbReference>
<dbReference type="AlphaFoldDB" id="A0A1N6SJZ3"/>
<dbReference type="GO" id="GO:0015920">
    <property type="term" value="P:lipopolysaccharide transport"/>
    <property type="evidence" value="ECO:0007669"/>
    <property type="project" value="InterPro"/>
</dbReference>
<dbReference type="GO" id="GO:1990351">
    <property type="term" value="C:transporter complex"/>
    <property type="evidence" value="ECO:0007669"/>
    <property type="project" value="TreeGrafter"/>
</dbReference>
<evidence type="ECO:0000313" key="4">
    <source>
        <dbReference type="EMBL" id="SIQ41374.1"/>
    </source>
</evidence>
<proteinExistence type="inferred from homology"/>
<keyword evidence="1" id="KW-0998">Cell outer membrane</keyword>
<accession>A0A1N6SJZ3</accession>
<keyword evidence="1" id="KW-0732">Signal</keyword>
<feature type="compositionally biased region" description="Low complexity" evidence="2">
    <location>
        <begin position="60"/>
        <end position="69"/>
    </location>
</feature>
<gene>
    <name evidence="1" type="primary">lptD</name>
    <name evidence="4" type="ORF">SAMN05421641_107141</name>
</gene>
<comment type="subunit">
    <text evidence="1">Component of the lipopolysaccharide transport and assembly complex.</text>
</comment>
<comment type="function">
    <text evidence="1">Involved in the assembly of lipopolysaccharide (LPS) at the surface of the outer membrane.</text>
</comment>
<reference evidence="4 5" key="1">
    <citation type="submission" date="2017-01" db="EMBL/GenBank/DDBJ databases">
        <authorList>
            <person name="Varghese N."/>
            <person name="Submissions S."/>
        </authorList>
    </citation>
    <scope>NUCLEOTIDE SEQUENCE [LARGE SCALE GENOMIC DNA]</scope>
    <source>
        <strain evidence="4 5">ATCC 700171</strain>
    </source>
</reference>
<comment type="caution">
    <text evidence="1">Lacks conserved residue(s) required for the propagation of feature annotation.</text>
</comment>
<organism evidence="4 5">
    <name type="scientific">Paracoccus thiocyanatus</name>
    <dbReference type="NCBI Taxonomy" id="34006"/>
    <lineage>
        <taxon>Bacteria</taxon>
        <taxon>Pseudomonadati</taxon>
        <taxon>Pseudomonadota</taxon>
        <taxon>Alphaproteobacteria</taxon>
        <taxon>Rhodobacterales</taxon>
        <taxon>Paracoccaceae</taxon>
        <taxon>Paracoccus</taxon>
    </lineage>
</organism>
<evidence type="ECO:0000313" key="5">
    <source>
        <dbReference type="Proteomes" id="UP000323956"/>
    </source>
</evidence>
<dbReference type="InterPro" id="IPR050218">
    <property type="entry name" value="LptD"/>
</dbReference>
<comment type="subcellular location">
    <subcellularLocation>
        <location evidence="1">Cell outer membrane</location>
    </subcellularLocation>
</comment>
<protein>
    <recommendedName>
        <fullName evidence="1">LPS-assembly protein LptD</fullName>
    </recommendedName>
</protein>
<sequence precursor="true">MMARRHKRYMAGRHKAGTTARAALLAALLPGMALGQSLTPDGQTLPVYDEPETVSPDRTAGPAGPALAPTETSDSNARFADGTQVLHMPRFGTRPGAVHIAATEAQAEGSPATLLADQVTLGADNRLTASGGVVIWYRGSRLIASRVVYDNETGGAVIEGPIHLTEPARAGTSQETILIADSAQLDPNMQDGILRGARLVLAREMQMAARQMRRSQNGAVTRLDNVVASSCQICAESPIPLWEIRARSITHDARTSQLHFDQPQLRMLGLPVAALPWLTAPDPSVERMSGFLRPQLRTTSGLGFGVKLPYFITLGDHADLTLTPYVAASRTRTLELRYRQAFSNGAMEWNAALSRDDLEPGRTRGYLFGGARFELPRGYMLGLQIQMASNRAYLLDYDISSADRLWSGLTLDRVRRDRMVMARIGNYESLRGAEAEADEFTPSVVADALWKRRWTPGRIGGIASLEWSLHAHRRSSGEDRLGRDMARGSVELGWQRSTILPGGLLGAAQARLNADFYRINQDSDYDDWVVRADPTLAAELRWPLARHAGGVTHIVEPVAQLVWSPEREAEDEVPNEDSRLIEFDEGNLFALNRFPGWDARESGWRANLGIGWTRIDPAGWSIGLTAGRVLRDEADAAFESGADDPSFWDGGPLGGKRSDWLLAAHYSGANGLAIANRALFDDGFSISRNELRLGWFRPGLQVSAGYLWLDSDESESRDQDVSELTMAGGWQMAPGWWATTETRYDFTADRAQKAQLGLEYRNECITVEMSVERRFTSSDEVRPDTRFDLGIRLGGFGQQKPGRGTVARRACLR</sequence>
<dbReference type="GO" id="GO:0009279">
    <property type="term" value="C:cell outer membrane"/>
    <property type="evidence" value="ECO:0007669"/>
    <property type="project" value="UniProtKB-SubCell"/>
</dbReference>
<evidence type="ECO:0000256" key="1">
    <source>
        <dbReference type="HAMAP-Rule" id="MF_01411"/>
    </source>
</evidence>
<dbReference type="PANTHER" id="PTHR30189:SF1">
    <property type="entry name" value="LPS-ASSEMBLY PROTEIN LPTD"/>
    <property type="match status" value="1"/>
</dbReference>
<feature type="domain" description="LptD C-terminal" evidence="3">
    <location>
        <begin position="363"/>
        <end position="736"/>
    </location>
</feature>
<dbReference type="InterPro" id="IPR020889">
    <property type="entry name" value="LipoPS_assembly_LptD"/>
</dbReference>
<dbReference type="GO" id="GO:0043165">
    <property type="term" value="P:Gram-negative-bacterium-type cell outer membrane assembly"/>
    <property type="evidence" value="ECO:0007669"/>
    <property type="project" value="UniProtKB-UniRule"/>
</dbReference>
<evidence type="ECO:0000256" key="2">
    <source>
        <dbReference type="SAM" id="MobiDB-lite"/>
    </source>
</evidence>
<keyword evidence="1" id="KW-0472">Membrane</keyword>